<name>A0A9W6R7F9_9PSEU</name>
<evidence type="ECO:0000259" key="3">
    <source>
        <dbReference type="Pfam" id="PF00892"/>
    </source>
</evidence>
<feature type="transmembrane region" description="Helical" evidence="2">
    <location>
        <begin position="278"/>
        <end position="295"/>
    </location>
</feature>
<feature type="transmembrane region" description="Helical" evidence="2">
    <location>
        <begin position="73"/>
        <end position="93"/>
    </location>
</feature>
<dbReference type="PANTHER" id="PTHR22911">
    <property type="entry name" value="ACYL-MALONYL CONDENSING ENZYME-RELATED"/>
    <property type="match status" value="1"/>
</dbReference>
<comment type="caution">
    <text evidence="4">The sequence shown here is derived from an EMBL/GenBank/DDBJ whole genome shotgun (WGS) entry which is preliminary data.</text>
</comment>
<feature type="domain" description="EamA" evidence="3">
    <location>
        <begin position="15"/>
        <end position="143"/>
    </location>
</feature>
<keyword evidence="5" id="KW-1185">Reference proteome</keyword>
<dbReference type="InterPro" id="IPR037185">
    <property type="entry name" value="EmrE-like"/>
</dbReference>
<dbReference type="Proteomes" id="UP001165136">
    <property type="component" value="Unassembled WGS sequence"/>
</dbReference>
<evidence type="ECO:0000256" key="1">
    <source>
        <dbReference type="ARBA" id="ARBA00007362"/>
    </source>
</evidence>
<feature type="transmembrane region" description="Helical" evidence="2">
    <location>
        <begin position="220"/>
        <end position="241"/>
    </location>
</feature>
<organism evidence="4 5">
    <name type="scientific">Amycolatopsis taiwanensis</name>
    <dbReference type="NCBI Taxonomy" id="342230"/>
    <lineage>
        <taxon>Bacteria</taxon>
        <taxon>Bacillati</taxon>
        <taxon>Actinomycetota</taxon>
        <taxon>Actinomycetes</taxon>
        <taxon>Pseudonocardiales</taxon>
        <taxon>Pseudonocardiaceae</taxon>
        <taxon>Amycolatopsis</taxon>
    </lineage>
</organism>
<dbReference type="EMBL" id="BSTI01000013">
    <property type="protein sequence ID" value="GLY68845.1"/>
    <property type="molecule type" value="Genomic_DNA"/>
</dbReference>
<evidence type="ECO:0000313" key="5">
    <source>
        <dbReference type="Proteomes" id="UP001165136"/>
    </source>
</evidence>
<keyword evidence="2" id="KW-1133">Transmembrane helix</keyword>
<accession>A0A9W6R7F9</accession>
<keyword evidence="2" id="KW-0812">Transmembrane</keyword>
<feature type="transmembrane region" description="Helical" evidence="2">
    <location>
        <begin position="12"/>
        <end position="38"/>
    </location>
</feature>
<feature type="transmembrane region" description="Helical" evidence="2">
    <location>
        <begin position="44"/>
        <end position="61"/>
    </location>
</feature>
<dbReference type="InterPro" id="IPR000620">
    <property type="entry name" value="EamA_dom"/>
</dbReference>
<protein>
    <recommendedName>
        <fullName evidence="3">EamA domain-containing protein</fullName>
    </recommendedName>
</protein>
<feature type="domain" description="EamA" evidence="3">
    <location>
        <begin position="159"/>
        <end position="294"/>
    </location>
</feature>
<evidence type="ECO:0000313" key="4">
    <source>
        <dbReference type="EMBL" id="GLY68845.1"/>
    </source>
</evidence>
<dbReference type="SUPFAM" id="SSF103481">
    <property type="entry name" value="Multidrug resistance efflux transporter EmrE"/>
    <property type="match status" value="2"/>
</dbReference>
<dbReference type="Pfam" id="PF00892">
    <property type="entry name" value="EamA"/>
    <property type="match status" value="2"/>
</dbReference>
<dbReference type="AlphaFoldDB" id="A0A9W6R7F9"/>
<comment type="similarity">
    <text evidence="1">Belongs to the EamA transporter family.</text>
</comment>
<evidence type="ECO:0000256" key="2">
    <source>
        <dbReference type="SAM" id="Phobius"/>
    </source>
</evidence>
<sequence>MVTVSTLAPVRLGFGPAAVVLGALSLSASSVLIVLAGTSSVTTAFWRCFFAVVLLAPLLVREIRRHGRPDGRTVVSGLLAGLCLGADFLMWNISIGDVGAGISTVLVNMQVVLFPLLVRFVTGVRLPRRFVVALPVLLASVTLAGGLVGPTPVGENPLRGTVLALAAALGYSGYLYFNRGSGVRSPRHFVTPVFLASASAGALAAVVGVMTSGIGVDLPIRAWIALAFVALTGQALGWLLIGWGLPRLAPALSSALLLLQPIGAELLAIAVLGQIPTALQVTGCVLVLVTVWLLARGGAERTASRA</sequence>
<dbReference type="GO" id="GO:0016020">
    <property type="term" value="C:membrane"/>
    <property type="evidence" value="ECO:0007669"/>
    <property type="project" value="InterPro"/>
</dbReference>
<gene>
    <name evidence="4" type="ORF">Atai01_54640</name>
</gene>
<feature type="transmembrane region" description="Helical" evidence="2">
    <location>
        <begin position="130"/>
        <end position="148"/>
    </location>
</feature>
<feature type="transmembrane region" description="Helical" evidence="2">
    <location>
        <begin position="189"/>
        <end position="214"/>
    </location>
</feature>
<feature type="transmembrane region" description="Helical" evidence="2">
    <location>
        <begin position="160"/>
        <end position="177"/>
    </location>
</feature>
<keyword evidence="2" id="KW-0472">Membrane</keyword>
<feature type="transmembrane region" description="Helical" evidence="2">
    <location>
        <begin position="248"/>
        <end position="272"/>
    </location>
</feature>
<proteinExistence type="inferred from homology"/>
<reference evidence="4" key="1">
    <citation type="submission" date="2023-03" db="EMBL/GenBank/DDBJ databases">
        <title>Amycolatopsis taiwanensis NBRC 103393.</title>
        <authorList>
            <person name="Ichikawa N."/>
            <person name="Sato H."/>
            <person name="Tonouchi N."/>
        </authorList>
    </citation>
    <scope>NUCLEOTIDE SEQUENCE</scope>
    <source>
        <strain evidence="4">NBRC 103393</strain>
    </source>
</reference>
<dbReference type="PANTHER" id="PTHR22911:SF76">
    <property type="entry name" value="EAMA DOMAIN-CONTAINING PROTEIN"/>
    <property type="match status" value="1"/>
</dbReference>
<feature type="transmembrane region" description="Helical" evidence="2">
    <location>
        <begin position="99"/>
        <end position="118"/>
    </location>
</feature>